<protein>
    <submittedName>
        <fullName evidence="1">Uncharacterized protein</fullName>
    </submittedName>
</protein>
<dbReference type="AlphaFoldDB" id="A0A074Y4W6"/>
<accession>A0A074Y4W6</accession>
<organism evidence="1 2">
    <name type="scientific">Aureobasidium subglaciale (strain EXF-2481)</name>
    <name type="common">Aureobasidium pullulans var. subglaciale</name>
    <dbReference type="NCBI Taxonomy" id="1043005"/>
    <lineage>
        <taxon>Eukaryota</taxon>
        <taxon>Fungi</taxon>
        <taxon>Dikarya</taxon>
        <taxon>Ascomycota</taxon>
        <taxon>Pezizomycotina</taxon>
        <taxon>Dothideomycetes</taxon>
        <taxon>Dothideomycetidae</taxon>
        <taxon>Dothideales</taxon>
        <taxon>Saccotheciaceae</taxon>
        <taxon>Aureobasidium</taxon>
    </lineage>
</organism>
<reference evidence="1 2" key="1">
    <citation type="journal article" date="2014" name="BMC Genomics">
        <title>Genome sequencing of four Aureobasidium pullulans varieties: biotechnological potential, stress tolerance, and description of new species.</title>
        <authorList>
            <person name="Gostin Ar C."/>
            <person name="Ohm R.A."/>
            <person name="Kogej T."/>
            <person name="Sonjak S."/>
            <person name="Turk M."/>
            <person name="Zajc J."/>
            <person name="Zalar P."/>
            <person name="Grube M."/>
            <person name="Sun H."/>
            <person name="Han J."/>
            <person name="Sharma A."/>
            <person name="Chiniquy J."/>
            <person name="Ngan C.Y."/>
            <person name="Lipzen A."/>
            <person name="Barry K."/>
            <person name="Grigoriev I.V."/>
            <person name="Gunde-Cimerman N."/>
        </authorList>
    </citation>
    <scope>NUCLEOTIDE SEQUENCE [LARGE SCALE GENOMIC DNA]</scope>
    <source>
        <strain evidence="1 2">EXF-2481</strain>
    </source>
</reference>
<dbReference type="RefSeq" id="XP_013341316.1">
    <property type="nucleotide sequence ID" value="XM_013485862.1"/>
</dbReference>
<name>A0A074Y4W6_AURSE</name>
<gene>
    <name evidence="1" type="ORF">AUEXF2481DRAFT_31700</name>
</gene>
<evidence type="ECO:0000313" key="2">
    <source>
        <dbReference type="Proteomes" id="UP000030641"/>
    </source>
</evidence>
<dbReference type="Proteomes" id="UP000030641">
    <property type="component" value="Unassembled WGS sequence"/>
</dbReference>
<dbReference type="HOGENOM" id="CLU_2291154_0_0_1"/>
<sequence>MTLRKLVLEDVDTKSVSINWANLLGFTATHVNLDRVQIRGLKFKGDVDNELDLSAGDEHAVDRSPAHWMENLRTVKTTINAVIQPRGPGAAIVSHVALSLW</sequence>
<dbReference type="GeneID" id="25364493"/>
<evidence type="ECO:0000313" key="1">
    <source>
        <dbReference type="EMBL" id="KEQ92833.1"/>
    </source>
</evidence>
<keyword evidence="2" id="KW-1185">Reference proteome</keyword>
<dbReference type="InParanoid" id="A0A074Y4W6"/>
<proteinExistence type="predicted"/>
<dbReference type="EMBL" id="KL584768">
    <property type="protein sequence ID" value="KEQ92833.1"/>
    <property type="molecule type" value="Genomic_DNA"/>
</dbReference>
<dbReference type="OrthoDB" id="10383524at2759"/>